<protein>
    <submittedName>
        <fullName evidence="2">Uncharacterized protein</fullName>
    </submittedName>
</protein>
<dbReference type="Proteomes" id="UP000176593">
    <property type="component" value="Unassembled WGS sequence"/>
</dbReference>
<comment type="caution">
    <text evidence="2">The sequence shown here is derived from an EMBL/GenBank/DDBJ whole genome shotgun (WGS) entry which is preliminary data.</text>
</comment>
<organism evidence="2 3">
    <name type="scientific">Candidatus Uhrbacteria bacterium RIFCSPLOWO2_02_FULL_48_18</name>
    <dbReference type="NCBI Taxonomy" id="1802408"/>
    <lineage>
        <taxon>Bacteria</taxon>
        <taxon>Candidatus Uhriibacteriota</taxon>
    </lineage>
</organism>
<keyword evidence="1" id="KW-1133">Transmembrane helix</keyword>
<evidence type="ECO:0000313" key="2">
    <source>
        <dbReference type="EMBL" id="OGL88039.1"/>
    </source>
</evidence>
<feature type="transmembrane region" description="Helical" evidence="1">
    <location>
        <begin position="95"/>
        <end position="115"/>
    </location>
</feature>
<name>A0A1F7VC17_9BACT</name>
<feature type="transmembrane region" description="Helical" evidence="1">
    <location>
        <begin position="127"/>
        <end position="147"/>
    </location>
</feature>
<proteinExistence type="predicted"/>
<gene>
    <name evidence="2" type="ORF">A3I41_02940</name>
</gene>
<keyword evidence="1" id="KW-0812">Transmembrane</keyword>
<keyword evidence="1" id="KW-0472">Membrane</keyword>
<feature type="transmembrane region" description="Helical" evidence="1">
    <location>
        <begin position="52"/>
        <end position="75"/>
    </location>
</feature>
<dbReference type="EMBL" id="MGEQ01000002">
    <property type="protein sequence ID" value="OGL88039.1"/>
    <property type="molecule type" value="Genomic_DNA"/>
</dbReference>
<sequence>MNGYLLTTQPLLRIFFLEPGTILFGCLLMLMSAALVLSFLVKLSSLITSALLGFLVLIHLTLDGILAFDLIGSVTRLYEDSSTGVISELFSTHRWLLIQIPILFTIVAILLLSVCHGHEKEPHAKTYVFAMQFCVIVSFLTVLVIGFESLI</sequence>
<dbReference type="AlphaFoldDB" id="A0A1F7VC17"/>
<reference evidence="2 3" key="1">
    <citation type="journal article" date="2016" name="Nat. Commun.">
        <title>Thousands of microbial genomes shed light on interconnected biogeochemical processes in an aquifer system.</title>
        <authorList>
            <person name="Anantharaman K."/>
            <person name="Brown C.T."/>
            <person name="Hug L.A."/>
            <person name="Sharon I."/>
            <person name="Castelle C.J."/>
            <person name="Probst A.J."/>
            <person name="Thomas B.C."/>
            <person name="Singh A."/>
            <person name="Wilkins M.J."/>
            <person name="Karaoz U."/>
            <person name="Brodie E.L."/>
            <person name="Williams K.H."/>
            <person name="Hubbard S.S."/>
            <person name="Banfield J.F."/>
        </authorList>
    </citation>
    <scope>NUCLEOTIDE SEQUENCE [LARGE SCALE GENOMIC DNA]</scope>
</reference>
<evidence type="ECO:0000313" key="3">
    <source>
        <dbReference type="Proteomes" id="UP000176593"/>
    </source>
</evidence>
<feature type="transmembrane region" description="Helical" evidence="1">
    <location>
        <begin position="20"/>
        <end position="40"/>
    </location>
</feature>
<evidence type="ECO:0000256" key="1">
    <source>
        <dbReference type="SAM" id="Phobius"/>
    </source>
</evidence>
<accession>A0A1F7VC17</accession>